<dbReference type="EMBL" id="MKIR01000021">
    <property type="protein sequence ID" value="OFI49090.1"/>
    <property type="molecule type" value="Genomic_DNA"/>
</dbReference>
<sequence length="246" mass="28281">MKQIHLQNERDIMILATIINDPHKKLLDDIELFSQKLNDIFSEIYLCISDFTDLSVIHLCEEMFFNTKVIERKGAAHARRSVLNFVAELDSSEDIMYCDFDRVLTWIKMFPEELEVITNKKLNSDYVVLGRTKEAFESHPESWQATEAITNKISSKYFGINDLDITAGASIMSAYAASMIAHKSSHSHTDCEWPYLVKKAGYLIGSKKVNGLLYMDINSVNFPEEEAKEYFSRLELSQKILSVLFK</sequence>
<keyword evidence="2" id="KW-1185">Reference proteome</keyword>
<reference evidence="2" key="1">
    <citation type="submission" date="2016-09" db="EMBL/GenBank/DDBJ databases">
        <title>Draft genome sequence of a novel species of the family Streptococcaceae isolated from flowers.</title>
        <authorList>
            <person name="Chuah L.-O."/>
            <person name="Yap K.-P."/>
            <person name="Thong K.L."/>
            <person name="Liong M.T."/>
            <person name="Ahmad R."/>
            <person name="Rusul G."/>
        </authorList>
    </citation>
    <scope>NUCLEOTIDE SEQUENCE [LARGE SCALE GENOMIC DNA]</scope>
    <source>
        <strain evidence="2">DF1</strain>
    </source>
</reference>
<proteinExistence type="predicted"/>
<name>A0A1E8GLI2_9LACT</name>
<accession>A0A1E8GLI2</accession>
<evidence type="ECO:0000313" key="2">
    <source>
        <dbReference type="Proteomes" id="UP000178622"/>
    </source>
</evidence>
<dbReference type="STRING" id="1859473.BG261_04245"/>
<comment type="caution">
    <text evidence="1">The sequence shown here is derived from an EMBL/GenBank/DDBJ whole genome shotgun (WGS) entry which is preliminary data.</text>
</comment>
<dbReference type="RefSeq" id="WP_070792393.1">
    <property type="nucleotide sequence ID" value="NZ_MKIR01000021.1"/>
</dbReference>
<evidence type="ECO:0008006" key="3">
    <source>
        <dbReference type="Google" id="ProtNLM"/>
    </source>
</evidence>
<organism evidence="1 2">
    <name type="scientific">Floricoccus tropicus</name>
    <dbReference type="NCBI Taxonomy" id="1859473"/>
    <lineage>
        <taxon>Bacteria</taxon>
        <taxon>Bacillati</taxon>
        <taxon>Bacillota</taxon>
        <taxon>Bacilli</taxon>
        <taxon>Lactobacillales</taxon>
        <taxon>Streptococcaceae</taxon>
        <taxon>Floricoccus</taxon>
    </lineage>
</organism>
<dbReference type="OrthoDB" id="1902160at2"/>
<protein>
    <recommendedName>
        <fullName evidence="3">Glycosyltransferase 2-like domain-containing protein</fullName>
    </recommendedName>
</protein>
<evidence type="ECO:0000313" key="1">
    <source>
        <dbReference type="EMBL" id="OFI49090.1"/>
    </source>
</evidence>
<dbReference type="Proteomes" id="UP000178622">
    <property type="component" value="Unassembled WGS sequence"/>
</dbReference>
<dbReference type="AlphaFoldDB" id="A0A1E8GLI2"/>
<gene>
    <name evidence="1" type="ORF">BG261_04245</name>
</gene>